<feature type="transmembrane region" description="Helical" evidence="12">
    <location>
        <begin position="141"/>
        <end position="157"/>
    </location>
</feature>
<feature type="transmembrane region" description="Helical" evidence="12">
    <location>
        <begin position="245"/>
        <end position="267"/>
    </location>
</feature>
<keyword evidence="18" id="KW-1185">Reference proteome</keyword>
<evidence type="ECO:0000259" key="14">
    <source>
        <dbReference type="Pfam" id="PF22776"/>
    </source>
</evidence>
<evidence type="ECO:0000313" key="16">
    <source>
        <dbReference type="EMBL" id="QHQ23889.1"/>
    </source>
</evidence>
<keyword evidence="11 12" id="KW-0472">Membrane</keyword>
<sequence length="622" mass="69119">MSSEHKRSLPAVTLAAIGVVYGDIGTSPLYTLRECLSGQFGFGVEPDSVFGFLSLIFWLLVLVVSLKYLTYVMRADNAGEGGILTLMSLAGRNTSDRMTSVLVIMGLIGGSFFYGEVVITPAISVMSAMEGLEIAAPSMDSYIVPLSIVVLTLLFIIQKHGTGSVGKLFAPVMLIWFLTLGVLGARSIIANPEVLQALNPMYAVRFFIEYKAVSFFALGAVVLAITGVEALYADMGHFGKFPIRLAWFTVVLPSLVLNYFGQGALLLKDPEAIKNPFFLLAPDWALIPLMILATLATIIASQAVISGVFSLTRQAVRLGYLPPMRIVHTSDMESGQIYIPAINWMLYIAVVIVIVSFEHSSNLAAAYGIAVTGTMVITSILFCTVAVKNWLWNRYLAWVLLAGLLIIDVPMFLANVVKILSGGWLPLALGMVMFIIMTTWKSERFRLLRRLHEHGNSLDAMIASLEKTPPTRVPGTAVYFSRATRVIPFALLHNLKHNKILHERVVLLTMRTEDAPYVLNARRVTVEQLSPTFWRVIANYGWRETPDVEEVFQRCWQDGLTCQMMETSFFMSNESLIIGERPWYLRLRGKLFMMLSRNALRAADQFEIPPNRLIELGIQVEI</sequence>
<keyword evidence="9 12" id="KW-1133">Transmembrane helix</keyword>
<dbReference type="GO" id="GO:0015293">
    <property type="term" value="F:symporter activity"/>
    <property type="evidence" value="ECO:0007669"/>
    <property type="project" value="UniProtKB-UniRule"/>
</dbReference>
<proteinExistence type="inferred from homology"/>
<dbReference type="GO" id="GO:0005886">
    <property type="term" value="C:plasma membrane"/>
    <property type="evidence" value="ECO:0007669"/>
    <property type="project" value="UniProtKB-SubCell"/>
</dbReference>
<dbReference type="PANTHER" id="PTHR30540:SF79">
    <property type="entry name" value="LOW AFFINITY POTASSIUM TRANSPORT SYSTEM PROTEIN KUP"/>
    <property type="match status" value="1"/>
</dbReference>
<dbReference type="Proteomes" id="UP000464054">
    <property type="component" value="Chromosome"/>
</dbReference>
<accession>A0AAP9IGA6</accession>
<feature type="domain" description="K+ potassium transporter integral membrane" evidence="13">
    <location>
        <begin position="13"/>
        <end position="462"/>
    </location>
</feature>
<dbReference type="Proteomes" id="UP001617714">
    <property type="component" value="Unassembled WGS sequence"/>
</dbReference>
<organism evidence="16 17">
    <name type="scientific">Pectobacterium parvum</name>
    <dbReference type="NCBI Taxonomy" id="2778550"/>
    <lineage>
        <taxon>Bacteria</taxon>
        <taxon>Pseudomonadati</taxon>
        <taxon>Pseudomonadota</taxon>
        <taxon>Gammaproteobacteria</taxon>
        <taxon>Enterobacterales</taxon>
        <taxon>Pectobacteriaceae</taxon>
        <taxon>Pectobacterium</taxon>
    </lineage>
</organism>
<evidence type="ECO:0000313" key="18">
    <source>
        <dbReference type="Proteomes" id="UP001617714"/>
    </source>
</evidence>
<evidence type="ECO:0000256" key="10">
    <source>
        <dbReference type="ARBA" id="ARBA00023065"/>
    </source>
</evidence>
<evidence type="ECO:0000256" key="12">
    <source>
        <dbReference type="HAMAP-Rule" id="MF_01522"/>
    </source>
</evidence>
<evidence type="ECO:0000256" key="4">
    <source>
        <dbReference type="ARBA" id="ARBA00022475"/>
    </source>
</evidence>
<keyword evidence="4 12" id="KW-1003">Cell membrane</keyword>
<feature type="transmembrane region" description="Helical" evidence="12">
    <location>
        <begin position="395"/>
        <end position="413"/>
    </location>
</feature>
<dbReference type="AlphaFoldDB" id="A0AAP9IGA6"/>
<evidence type="ECO:0000256" key="6">
    <source>
        <dbReference type="ARBA" id="ARBA00022692"/>
    </source>
</evidence>
<dbReference type="NCBIfam" id="TIGR00794">
    <property type="entry name" value="kup"/>
    <property type="match status" value="1"/>
</dbReference>
<reference evidence="15 18" key="3">
    <citation type="submission" date="2024-10" db="EMBL/GenBank/DDBJ databases">
        <authorList>
            <person name="Lu C.-H."/>
        </authorList>
    </citation>
    <scope>NUCLEOTIDE SEQUENCE [LARGE SCALE GENOMIC DNA]</scope>
    <source>
        <strain evidence="15 18">22QBSP01-2</strain>
    </source>
</reference>
<evidence type="ECO:0000256" key="3">
    <source>
        <dbReference type="ARBA" id="ARBA00022448"/>
    </source>
</evidence>
<comment type="catalytic activity">
    <reaction evidence="12">
        <text>K(+)(in) + H(+)(in) = K(+)(out) + H(+)(out)</text>
        <dbReference type="Rhea" id="RHEA:28490"/>
        <dbReference type="ChEBI" id="CHEBI:15378"/>
        <dbReference type="ChEBI" id="CHEBI:29103"/>
    </reaction>
</comment>
<dbReference type="InterPro" id="IPR053952">
    <property type="entry name" value="K_trans_C"/>
</dbReference>
<dbReference type="Pfam" id="PF22776">
    <property type="entry name" value="K_trans_C"/>
    <property type="match status" value="1"/>
</dbReference>
<dbReference type="GO" id="GO:0015079">
    <property type="term" value="F:potassium ion transmembrane transporter activity"/>
    <property type="evidence" value="ECO:0007669"/>
    <property type="project" value="UniProtKB-UniRule"/>
</dbReference>
<evidence type="ECO:0000313" key="15">
    <source>
        <dbReference type="EMBL" id="MFJ5323696.1"/>
    </source>
</evidence>
<dbReference type="EMBL" id="JBIXKD010000033">
    <property type="protein sequence ID" value="MFJ5323696.1"/>
    <property type="molecule type" value="Genomic_DNA"/>
</dbReference>
<feature type="transmembrane region" description="Helical" evidence="12">
    <location>
        <begin position="363"/>
        <end position="383"/>
    </location>
</feature>
<dbReference type="GeneID" id="90769298"/>
<reference evidence="17" key="1">
    <citation type="submission" date="2019-11" db="EMBL/GenBank/DDBJ databases">
        <authorList>
            <person name="Jee S."/>
        </authorList>
    </citation>
    <scope>NUCLEOTIDE SEQUENCE [LARGE SCALE GENOMIC DNA]</scope>
    <source>
        <strain evidence="17">PZ1</strain>
    </source>
</reference>
<evidence type="ECO:0000256" key="11">
    <source>
        <dbReference type="ARBA" id="ARBA00023136"/>
    </source>
</evidence>
<dbReference type="HAMAP" id="MF_01522">
    <property type="entry name" value="Kup"/>
    <property type="match status" value="1"/>
</dbReference>
<evidence type="ECO:0000313" key="17">
    <source>
        <dbReference type="Proteomes" id="UP000464054"/>
    </source>
</evidence>
<dbReference type="EMBL" id="CP046377">
    <property type="protein sequence ID" value="QHQ23889.1"/>
    <property type="molecule type" value="Genomic_DNA"/>
</dbReference>
<feature type="transmembrane region" description="Helical" evidence="12">
    <location>
        <begin position="49"/>
        <end position="69"/>
    </location>
</feature>
<dbReference type="InterPro" id="IPR023051">
    <property type="entry name" value="Kup"/>
</dbReference>
<keyword evidence="6 12" id="KW-0812">Transmembrane</keyword>
<feature type="domain" description="K+ potassium transporter C-terminal" evidence="14">
    <location>
        <begin position="474"/>
        <end position="622"/>
    </location>
</feature>
<evidence type="ECO:0000256" key="1">
    <source>
        <dbReference type="ARBA" id="ARBA00004141"/>
    </source>
</evidence>
<feature type="transmembrane region" description="Helical" evidence="12">
    <location>
        <begin position="337"/>
        <end position="357"/>
    </location>
</feature>
<reference evidence="16" key="2">
    <citation type="journal article" date="2022" name="Plant Pathol J">
        <title>Comparative Genomic Analysis of Pathogenic Factors of Pectobacterium Species Isolated in South Korea Using Whole-Genome Sequencing.</title>
        <authorList>
            <person name="Jee S."/>
            <person name="Kang I.J."/>
            <person name="Bak G."/>
            <person name="Kang S."/>
            <person name="Lee J."/>
            <person name="Heu S."/>
            <person name="Hwang I."/>
        </authorList>
    </citation>
    <scope>NUCLEOTIDE SEQUENCE</scope>
    <source>
        <strain evidence="16">PZ1</strain>
    </source>
</reference>
<keyword evidence="10 12" id="KW-0406">Ion transport</keyword>
<feature type="transmembrane region" description="Helical" evidence="12">
    <location>
        <begin position="101"/>
        <end position="129"/>
    </location>
</feature>
<feature type="transmembrane region" description="Helical" evidence="12">
    <location>
        <begin position="287"/>
        <end position="316"/>
    </location>
</feature>
<evidence type="ECO:0000256" key="9">
    <source>
        <dbReference type="ARBA" id="ARBA00022989"/>
    </source>
</evidence>
<feature type="transmembrane region" description="Helical" evidence="12">
    <location>
        <begin position="419"/>
        <end position="440"/>
    </location>
</feature>
<dbReference type="InterPro" id="IPR053951">
    <property type="entry name" value="K_trans_N"/>
</dbReference>
<comment type="subcellular location">
    <subcellularLocation>
        <location evidence="12">Cell membrane</location>
        <topology evidence="12">Multi-pass membrane protein</topology>
    </subcellularLocation>
    <subcellularLocation>
        <location evidence="1">Membrane</location>
        <topology evidence="1">Multi-pass membrane protein</topology>
    </subcellularLocation>
</comment>
<keyword evidence="3 12" id="KW-0813">Transport</keyword>
<evidence type="ECO:0000259" key="13">
    <source>
        <dbReference type="Pfam" id="PF02705"/>
    </source>
</evidence>
<evidence type="ECO:0000256" key="7">
    <source>
        <dbReference type="ARBA" id="ARBA00022847"/>
    </source>
</evidence>
<gene>
    <name evidence="12 15" type="primary">kup</name>
    <name evidence="15" type="ORF">ACIPSN_20550</name>
    <name evidence="16" type="ORF">GMX10_07210</name>
</gene>
<keyword evidence="5 12" id="KW-0633">Potassium transport</keyword>
<feature type="transmembrane region" description="Helical" evidence="12">
    <location>
        <begin position="169"/>
        <end position="190"/>
    </location>
</feature>
<evidence type="ECO:0000256" key="8">
    <source>
        <dbReference type="ARBA" id="ARBA00022958"/>
    </source>
</evidence>
<evidence type="ECO:0000256" key="2">
    <source>
        <dbReference type="ARBA" id="ARBA00007019"/>
    </source>
</evidence>
<keyword evidence="7 12" id="KW-0769">Symport</keyword>
<dbReference type="Pfam" id="PF02705">
    <property type="entry name" value="K_trans"/>
    <property type="match status" value="1"/>
</dbReference>
<dbReference type="RefSeq" id="WP_039487773.1">
    <property type="nucleotide sequence ID" value="NZ_CP046377.1"/>
</dbReference>
<dbReference type="NCBIfam" id="NF008015">
    <property type="entry name" value="PRK10745.1"/>
    <property type="match status" value="1"/>
</dbReference>
<feature type="transmembrane region" description="Helical" evidence="12">
    <location>
        <begin position="210"/>
        <end position="233"/>
    </location>
</feature>
<name>A0AAP9IGA6_9GAMM</name>
<keyword evidence="8 12" id="KW-0630">Potassium</keyword>
<comment type="similarity">
    <text evidence="2 12">Belongs to the HAK/KUP transporter (TC 2.A.72) family.</text>
</comment>
<comment type="function">
    <text evidence="12">Responsible for the low-affinity transport of potassium into the cell. Likely operates as a K(+):H(+) symporter.</text>
</comment>
<evidence type="ECO:0000256" key="5">
    <source>
        <dbReference type="ARBA" id="ARBA00022538"/>
    </source>
</evidence>
<protein>
    <recommendedName>
        <fullName evidence="12">Low affinity potassium transport system protein Kup</fullName>
    </recommendedName>
    <alternativeName>
        <fullName evidence="12">Kup system potassium uptake protein</fullName>
    </alternativeName>
</protein>
<dbReference type="PANTHER" id="PTHR30540">
    <property type="entry name" value="OSMOTIC STRESS POTASSIUM TRANSPORTER"/>
    <property type="match status" value="1"/>
</dbReference>
<dbReference type="InterPro" id="IPR003855">
    <property type="entry name" value="K+_transporter"/>
</dbReference>